<evidence type="ECO:0000313" key="3">
    <source>
        <dbReference type="EMBL" id="GMG29468.1"/>
    </source>
</evidence>
<feature type="compositionally biased region" description="Polar residues" evidence="1">
    <location>
        <begin position="96"/>
        <end position="105"/>
    </location>
</feature>
<reference evidence="3" key="1">
    <citation type="submission" date="2023-04" db="EMBL/GenBank/DDBJ databases">
        <title>Aspergillus oryzae NBRC 4228.</title>
        <authorList>
            <person name="Ichikawa N."/>
            <person name="Sato H."/>
            <person name="Tonouchi N."/>
        </authorList>
    </citation>
    <scope>NUCLEOTIDE SEQUENCE</scope>
    <source>
        <strain evidence="3">NBRC 4228</strain>
    </source>
</reference>
<protein>
    <submittedName>
        <fullName evidence="3">Unnamed protein product</fullName>
    </submittedName>
</protein>
<feature type="compositionally biased region" description="Basic and acidic residues" evidence="1">
    <location>
        <begin position="184"/>
        <end position="227"/>
    </location>
</feature>
<evidence type="ECO:0000313" key="4">
    <source>
        <dbReference type="Proteomes" id="UP001165205"/>
    </source>
</evidence>
<accession>A0AAN5BWZ4</accession>
<dbReference type="Proteomes" id="UP001165205">
    <property type="component" value="Unassembled WGS sequence"/>
</dbReference>
<feature type="region of interest" description="Disordered" evidence="1">
    <location>
        <begin position="1"/>
        <end position="121"/>
    </location>
</feature>
<feature type="compositionally biased region" description="Acidic residues" evidence="1">
    <location>
        <begin position="272"/>
        <end position="287"/>
    </location>
</feature>
<dbReference type="Pfam" id="PF04696">
    <property type="entry name" value="Pinin_SDK_memA"/>
    <property type="match status" value="1"/>
</dbReference>
<feature type="compositionally biased region" description="Low complexity" evidence="1">
    <location>
        <begin position="252"/>
        <end position="261"/>
    </location>
</feature>
<organism evidence="3 4">
    <name type="scientific">Aspergillus oryzae</name>
    <name type="common">Yellow koji mold</name>
    <dbReference type="NCBI Taxonomy" id="5062"/>
    <lineage>
        <taxon>Eukaryota</taxon>
        <taxon>Fungi</taxon>
        <taxon>Dikarya</taxon>
        <taxon>Ascomycota</taxon>
        <taxon>Pezizomycotina</taxon>
        <taxon>Eurotiomycetes</taxon>
        <taxon>Eurotiomycetidae</taxon>
        <taxon>Eurotiales</taxon>
        <taxon>Aspergillaceae</taxon>
        <taxon>Aspergillus</taxon>
        <taxon>Aspergillus subgen. Circumdati</taxon>
    </lineage>
</organism>
<proteinExistence type="predicted"/>
<sequence length="287" mass="32583">MSRTLASAVVLPEQDNLPPSPDAGLKRRNSVAEADSESKRRRLSSQQDHTGDRSPAERKQSSPDGAERKPERRPGRGGREEERKRGQRLFGALLGTLSQSSTSAAQKRRADIERRQQDKLKLQDEEYGELKKKRREERIAIRKKEQRLYEEETYYKPWQLRSGDEAIIREQVEEAEATVAREVAEFEARYPAHEEDTSKKQDEVTQEDRDQAPEPEAEFKENKDTTHETGAVGAETNHNRDSEAAPSDATAINNNNIPINNDHADVHRGAEDDGGEVVEDKEDTVIY</sequence>
<feature type="compositionally biased region" description="Basic and acidic residues" evidence="1">
    <location>
        <begin position="49"/>
        <end position="84"/>
    </location>
</feature>
<comment type="caution">
    <text evidence="3">The sequence shown here is derived from an EMBL/GenBank/DDBJ whole genome shotgun (WGS) entry which is preliminary data.</text>
</comment>
<feature type="compositionally biased region" description="Basic and acidic residues" evidence="1">
    <location>
        <begin position="262"/>
        <end position="271"/>
    </location>
</feature>
<evidence type="ECO:0000259" key="2">
    <source>
        <dbReference type="Pfam" id="PF04696"/>
    </source>
</evidence>
<name>A0AAN5BWZ4_ASPOZ</name>
<feature type="compositionally biased region" description="Basic and acidic residues" evidence="1">
    <location>
        <begin position="108"/>
        <end position="121"/>
    </location>
</feature>
<dbReference type="AlphaFoldDB" id="A0AAN5BWZ4"/>
<dbReference type="EMBL" id="BSYA01000057">
    <property type="protein sequence ID" value="GMG29468.1"/>
    <property type="molecule type" value="Genomic_DNA"/>
</dbReference>
<evidence type="ECO:0000256" key="1">
    <source>
        <dbReference type="SAM" id="MobiDB-lite"/>
    </source>
</evidence>
<feature type="region of interest" description="Disordered" evidence="1">
    <location>
        <begin position="184"/>
        <end position="287"/>
    </location>
</feature>
<feature type="domain" description="Pinin/SDK/MemA protein" evidence="2">
    <location>
        <begin position="80"/>
        <end position="152"/>
    </location>
</feature>
<gene>
    <name evidence="3" type="ORF">Aory04_000572900</name>
</gene>
<dbReference type="InterPro" id="IPR006786">
    <property type="entry name" value="Pinin_SDK_MemA"/>
</dbReference>